<keyword evidence="8 12" id="KW-0798">TonB box</keyword>
<evidence type="ECO:0000313" key="16">
    <source>
        <dbReference type="Proteomes" id="UP000326287"/>
    </source>
</evidence>
<gene>
    <name evidence="15" type="ORF">EY643_16810</name>
</gene>
<evidence type="ECO:0000256" key="7">
    <source>
        <dbReference type="ARBA" id="ARBA00023065"/>
    </source>
</evidence>
<dbReference type="InterPro" id="IPR000531">
    <property type="entry name" value="Beta-barrel_TonB"/>
</dbReference>
<dbReference type="InterPro" id="IPR036942">
    <property type="entry name" value="Beta-barrel_TonB_sf"/>
</dbReference>
<keyword evidence="9 11" id="KW-0472">Membrane</keyword>
<dbReference type="PANTHER" id="PTHR32552">
    <property type="entry name" value="FERRICHROME IRON RECEPTOR-RELATED"/>
    <property type="match status" value="1"/>
</dbReference>
<feature type="domain" description="TonB-dependent receptor-like beta-barrel" evidence="13">
    <location>
        <begin position="324"/>
        <end position="755"/>
    </location>
</feature>
<keyword evidence="16" id="KW-1185">Reference proteome</keyword>
<dbReference type="PROSITE" id="PS52016">
    <property type="entry name" value="TONB_DEPENDENT_REC_3"/>
    <property type="match status" value="1"/>
</dbReference>
<evidence type="ECO:0000256" key="5">
    <source>
        <dbReference type="ARBA" id="ARBA00022692"/>
    </source>
</evidence>
<dbReference type="InterPro" id="IPR039426">
    <property type="entry name" value="TonB-dep_rcpt-like"/>
</dbReference>
<keyword evidence="7" id="KW-0406">Ion transport</keyword>
<dbReference type="Pfam" id="PF00593">
    <property type="entry name" value="TonB_dep_Rec_b-barrel"/>
    <property type="match status" value="1"/>
</dbReference>
<dbReference type="EMBL" id="CP036422">
    <property type="protein sequence ID" value="QFU77183.1"/>
    <property type="molecule type" value="Genomic_DNA"/>
</dbReference>
<reference evidence="15 16" key="1">
    <citation type="submission" date="2019-02" db="EMBL/GenBank/DDBJ databases">
        <authorList>
            <person name="Li S.-H."/>
        </authorList>
    </citation>
    <scope>NUCLEOTIDE SEQUENCE [LARGE SCALE GENOMIC DNA]</scope>
    <source>
        <strain evidence="15 16">IMCC14385</strain>
    </source>
</reference>
<dbReference type="InterPro" id="IPR012910">
    <property type="entry name" value="Plug_dom"/>
</dbReference>
<dbReference type="PANTHER" id="PTHR32552:SF81">
    <property type="entry name" value="TONB-DEPENDENT OUTER MEMBRANE RECEPTOR"/>
    <property type="match status" value="1"/>
</dbReference>
<organism evidence="15 16">
    <name type="scientific">Halioglobus maricola</name>
    <dbReference type="NCBI Taxonomy" id="2601894"/>
    <lineage>
        <taxon>Bacteria</taxon>
        <taxon>Pseudomonadati</taxon>
        <taxon>Pseudomonadota</taxon>
        <taxon>Gammaproteobacteria</taxon>
        <taxon>Cellvibrionales</taxon>
        <taxon>Halieaceae</taxon>
        <taxon>Halioglobus</taxon>
    </lineage>
</organism>
<evidence type="ECO:0000256" key="11">
    <source>
        <dbReference type="PROSITE-ProRule" id="PRU01360"/>
    </source>
</evidence>
<dbReference type="KEGG" id="halc:EY643_16810"/>
<evidence type="ECO:0000256" key="2">
    <source>
        <dbReference type="ARBA" id="ARBA00022448"/>
    </source>
</evidence>
<evidence type="ECO:0000256" key="12">
    <source>
        <dbReference type="RuleBase" id="RU003357"/>
    </source>
</evidence>
<sequence length="789" mass="85971">MCSSVEKGNIDCETHEEWMEMIKTIHRNSNGASQPPKPKARRGHKPGFTLGLMAIGLLNAGGVATVSAQSSGATLEEVMVTAQRREQSVLDVPIAISAFSGNFLNETGIKDSMELEMVTPGLTYGRQLNGAVPFIRGVGTQTTAAGQDSSVASYIDDVYVSSSVGSVMRLANIERVEVLKGPQGTLFGRNATGGLMHLITKTPDHETQGTAELSYGNFDTLEARFYGTTGLSDNIAVDLSVLYHDQDEGWGENIPTGNDVNQGKETNIRNKWLITPGDNTDIVVSLSYADIESSFGTSMRLDEGALGVDGQLVFGGLLAQGVDPATAAGIAASQATTAPDDYWDLTADIDPEANIEQTGISINIRHQFDDIELVSITAYNDITADQSFAQDGTPFPNLLPVLLDQFTETWTQEFRISSATDNMDWIAGVYILDEEAGYDPTIVGGEFIALGSGGLLTSTQDNNQQDTFSWAVFAQADYSFTERTTLTLGLRYTEDEREISGTSSGFQGDTPLLVAQLDDEETWDEITWRIALSYDFSDDTMSYISYNRGFKSGVFDMNVLDPIGGSDNPVEPEILDAYEVGIKSEFMESRMRLSASAFYYEYDDLQVLVSVPGGTQLFNAAEATMYGAELELNALVTDNLTINAGLSYLDTEYDKFPEGPTLTPTGFGGNIQSTADLQGNELPRSPEYTFNLSAIYDVTTSIGRINASAHYYHSDSFYWESENRTEQDSYDLLNAQLTWYSNDETYYVGAYGNNLADEEYGTFGISSELGDFLSPGSPRTYGVRLGINF</sequence>
<evidence type="ECO:0000256" key="3">
    <source>
        <dbReference type="ARBA" id="ARBA00022452"/>
    </source>
</evidence>
<evidence type="ECO:0000256" key="6">
    <source>
        <dbReference type="ARBA" id="ARBA00023004"/>
    </source>
</evidence>
<evidence type="ECO:0000256" key="9">
    <source>
        <dbReference type="ARBA" id="ARBA00023136"/>
    </source>
</evidence>
<keyword evidence="5 11" id="KW-0812">Transmembrane</keyword>
<dbReference type="Pfam" id="PF07715">
    <property type="entry name" value="Plug"/>
    <property type="match status" value="1"/>
</dbReference>
<evidence type="ECO:0000313" key="15">
    <source>
        <dbReference type="EMBL" id="QFU77183.1"/>
    </source>
</evidence>
<dbReference type="GO" id="GO:0009279">
    <property type="term" value="C:cell outer membrane"/>
    <property type="evidence" value="ECO:0007669"/>
    <property type="project" value="UniProtKB-SubCell"/>
</dbReference>
<evidence type="ECO:0000256" key="8">
    <source>
        <dbReference type="ARBA" id="ARBA00023077"/>
    </source>
</evidence>
<evidence type="ECO:0000256" key="1">
    <source>
        <dbReference type="ARBA" id="ARBA00004571"/>
    </source>
</evidence>
<protein>
    <submittedName>
        <fullName evidence="15">TonB-dependent receptor</fullName>
    </submittedName>
</protein>
<evidence type="ECO:0000259" key="14">
    <source>
        <dbReference type="Pfam" id="PF07715"/>
    </source>
</evidence>
<comment type="similarity">
    <text evidence="11 12">Belongs to the TonB-dependent receptor family.</text>
</comment>
<proteinExistence type="inferred from homology"/>
<dbReference type="OrthoDB" id="7051185at2"/>
<dbReference type="Gene3D" id="2.40.170.20">
    <property type="entry name" value="TonB-dependent receptor, beta-barrel domain"/>
    <property type="match status" value="1"/>
</dbReference>
<keyword evidence="4" id="KW-0410">Iron transport</keyword>
<keyword evidence="3 11" id="KW-1134">Transmembrane beta strand</keyword>
<evidence type="ECO:0000256" key="10">
    <source>
        <dbReference type="ARBA" id="ARBA00023237"/>
    </source>
</evidence>
<accession>A0A5P9NMU1</accession>
<keyword evidence="10 11" id="KW-0998">Cell outer membrane</keyword>
<keyword evidence="6" id="KW-0408">Iron</keyword>
<name>A0A5P9NMU1_9GAMM</name>
<evidence type="ECO:0000256" key="4">
    <source>
        <dbReference type="ARBA" id="ARBA00022496"/>
    </source>
</evidence>
<keyword evidence="15" id="KW-0675">Receptor</keyword>
<keyword evidence="2 11" id="KW-0813">Transport</keyword>
<dbReference type="SUPFAM" id="SSF56935">
    <property type="entry name" value="Porins"/>
    <property type="match status" value="1"/>
</dbReference>
<dbReference type="GO" id="GO:0006826">
    <property type="term" value="P:iron ion transport"/>
    <property type="evidence" value="ECO:0007669"/>
    <property type="project" value="UniProtKB-KW"/>
</dbReference>
<feature type="domain" description="TonB-dependent receptor plug" evidence="14">
    <location>
        <begin position="89"/>
        <end position="194"/>
    </location>
</feature>
<evidence type="ECO:0000259" key="13">
    <source>
        <dbReference type="Pfam" id="PF00593"/>
    </source>
</evidence>
<dbReference type="Proteomes" id="UP000326287">
    <property type="component" value="Chromosome"/>
</dbReference>
<comment type="subcellular location">
    <subcellularLocation>
        <location evidence="1 11">Cell outer membrane</location>
        <topology evidence="1 11">Multi-pass membrane protein</topology>
    </subcellularLocation>
</comment>
<dbReference type="AlphaFoldDB" id="A0A5P9NMU1"/>